<feature type="compositionally biased region" description="Basic residues" evidence="1">
    <location>
        <begin position="63"/>
        <end position="72"/>
    </location>
</feature>
<dbReference type="Gramene" id="PGSC0003DMT400091685">
    <property type="protein sequence ID" value="PGSC0003DMT400091685"/>
    <property type="gene ID" value="PGSC0003DMG400041256"/>
</dbReference>
<protein>
    <submittedName>
        <fullName evidence="2">Uncharacterized protein</fullName>
    </submittedName>
</protein>
<reference evidence="3" key="1">
    <citation type="journal article" date="2011" name="Nature">
        <title>Genome sequence and analysis of the tuber crop potato.</title>
        <authorList>
            <consortium name="The Potato Genome Sequencing Consortium"/>
        </authorList>
    </citation>
    <scope>NUCLEOTIDE SEQUENCE [LARGE SCALE GENOMIC DNA]</scope>
    <source>
        <strain evidence="3">cv. DM1-3 516 R44</strain>
    </source>
</reference>
<dbReference type="PaxDb" id="4113-PGSC0003DMT400091685"/>
<sequence length="72" mass="8110">MFESVTSGEKPWVAEGTRRLAENMVRTNLTEPPQKKAKGITIKEGRSNPPKRKGDDLQPGDKGKRKKHIARK</sequence>
<proteinExistence type="predicted"/>
<dbReference type="HOGENOM" id="CLU_2727166_0_0_1"/>
<dbReference type="AlphaFoldDB" id="M1DN66"/>
<feature type="region of interest" description="Disordered" evidence="1">
    <location>
        <begin position="26"/>
        <end position="72"/>
    </location>
</feature>
<keyword evidence="3" id="KW-1185">Reference proteome</keyword>
<dbReference type="EnsemblPlants" id="PGSC0003DMT400091685">
    <property type="protein sequence ID" value="PGSC0003DMT400091685"/>
    <property type="gene ID" value="PGSC0003DMG400041256"/>
</dbReference>
<dbReference type="Proteomes" id="UP000011115">
    <property type="component" value="Unassembled WGS sequence"/>
</dbReference>
<feature type="compositionally biased region" description="Basic and acidic residues" evidence="1">
    <location>
        <begin position="41"/>
        <end position="62"/>
    </location>
</feature>
<reference evidence="2" key="2">
    <citation type="submission" date="2015-06" db="UniProtKB">
        <authorList>
            <consortium name="EnsemblPlants"/>
        </authorList>
    </citation>
    <scope>IDENTIFICATION</scope>
    <source>
        <strain evidence="2">DM1-3 516 R44</strain>
    </source>
</reference>
<organism evidence="2 3">
    <name type="scientific">Solanum tuberosum</name>
    <name type="common">Potato</name>
    <dbReference type="NCBI Taxonomy" id="4113"/>
    <lineage>
        <taxon>Eukaryota</taxon>
        <taxon>Viridiplantae</taxon>
        <taxon>Streptophyta</taxon>
        <taxon>Embryophyta</taxon>
        <taxon>Tracheophyta</taxon>
        <taxon>Spermatophyta</taxon>
        <taxon>Magnoliopsida</taxon>
        <taxon>eudicotyledons</taxon>
        <taxon>Gunneridae</taxon>
        <taxon>Pentapetalae</taxon>
        <taxon>asterids</taxon>
        <taxon>lamiids</taxon>
        <taxon>Solanales</taxon>
        <taxon>Solanaceae</taxon>
        <taxon>Solanoideae</taxon>
        <taxon>Solaneae</taxon>
        <taxon>Solanum</taxon>
    </lineage>
</organism>
<evidence type="ECO:0000256" key="1">
    <source>
        <dbReference type="SAM" id="MobiDB-lite"/>
    </source>
</evidence>
<accession>M1DN66</accession>
<name>M1DN66_SOLTU</name>
<dbReference type="InParanoid" id="M1DN66"/>
<evidence type="ECO:0000313" key="2">
    <source>
        <dbReference type="EnsemblPlants" id="PGSC0003DMT400091685"/>
    </source>
</evidence>
<evidence type="ECO:0000313" key="3">
    <source>
        <dbReference type="Proteomes" id="UP000011115"/>
    </source>
</evidence>